<evidence type="ECO:0000256" key="1">
    <source>
        <dbReference type="SAM" id="MobiDB-lite"/>
    </source>
</evidence>
<organism evidence="3 4">
    <name type="scientific">Dryococelus australis</name>
    <dbReference type="NCBI Taxonomy" id="614101"/>
    <lineage>
        <taxon>Eukaryota</taxon>
        <taxon>Metazoa</taxon>
        <taxon>Ecdysozoa</taxon>
        <taxon>Arthropoda</taxon>
        <taxon>Hexapoda</taxon>
        <taxon>Insecta</taxon>
        <taxon>Pterygota</taxon>
        <taxon>Neoptera</taxon>
        <taxon>Polyneoptera</taxon>
        <taxon>Phasmatodea</taxon>
        <taxon>Verophasmatodea</taxon>
        <taxon>Anareolatae</taxon>
        <taxon>Phasmatidae</taxon>
        <taxon>Eurycanthinae</taxon>
        <taxon>Dryococelus</taxon>
    </lineage>
</organism>
<evidence type="ECO:0000313" key="3">
    <source>
        <dbReference type="EMBL" id="KAJ8885508.1"/>
    </source>
</evidence>
<dbReference type="Proteomes" id="UP001159363">
    <property type="component" value="Chromosome X"/>
</dbReference>
<dbReference type="InterPro" id="IPR011335">
    <property type="entry name" value="Restrct_endonuc-II-like"/>
</dbReference>
<dbReference type="SUPFAM" id="SSF52980">
    <property type="entry name" value="Restriction endonuclease-like"/>
    <property type="match status" value="1"/>
</dbReference>
<feature type="domain" description="Mutator-like transposase" evidence="2">
    <location>
        <begin position="123"/>
        <end position="349"/>
    </location>
</feature>
<dbReference type="CDD" id="cd22343">
    <property type="entry name" value="PDDEXK_lambda_exonuclease-like"/>
    <property type="match status" value="1"/>
</dbReference>
<dbReference type="InterPro" id="IPR051703">
    <property type="entry name" value="NF-kappa-B_Signaling_Reg"/>
</dbReference>
<gene>
    <name evidence="3" type="ORF">PR048_011706</name>
</gene>
<dbReference type="Pfam" id="PF20700">
    <property type="entry name" value="Mutator"/>
    <property type="match status" value="2"/>
</dbReference>
<dbReference type="InterPro" id="IPR049012">
    <property type="entry name" value="Mutator_transp_dom"/>
</dbReference>
<dbReference type="Gene3D" id="3.90.320.10">
    <property type="match status" value="1"/>
</dbReference>
<dbReference type="InterPro" id="IPR011604">
    <property type="entry name" value="PDDEXK-like_dom_sf"/>
</dbReference>
<dbReference type="PANTHER" id="PTHR46609:SF8">
    <property type="entry name" value="YQAJ VIRAL RECOMBINASE DOMAIN-CONTAINING PROTEIN"/>
    <property type="match status" value="1"/>
</dbReference>
<protein>
    <recommendedName>
        <fullName evidence="2">Mutator-like transposase domain-containing protein</fullName>
    </recommendedName>
</protein>
<accession>A0ABQ9HMD6</accession>
<feature type="region of interest" description="Disordered" evidence="1">
    <location>
        <begin position="463"/>
        <end position="487"/>
    </location>
</feature>
<proteinExistence type="predicted"/>
<comment type="caution">
    <text evidence="3">The sequence shown here is derived from an EMBL/GenBank/DDBJ whole genome shotgun (WGS) entry which is preliminary data.</text>
</comment>
<keyword evidence="4" id="KW-1185">Reference proteome</keyword>
<name>A0ABQ9HMD6_9NEOP</name>
<evidence type="ECO:0000259" key="2">
    <source>
        <dbReference type="Pfam" id="PF20700"/>
    </source>
</evidence>
<dbReference type="EMBL" id="JARBHB010000004">
    <property type="protein sequence ID" value="KAJ8885508.1"/>
    <property type="molecule type" value="Genomic_DNA"/>
</dbReference>
<dbReference type="PANTHER" id="PTHR46609">
    <property type="entry name" value="EXONUCLEASE, PHAGE-TYPE/RECB, C-TERMINAL DOMAIN-CONTAINING PROTEIN"/>
    <property type="match status" value="1"/>
</dbReference>
<feature type="domain" description="Mutator-like transposase" evidence="2">
    <location>
        <begin position="27"/>
        <end position="121"/>
    </location>
</feature>
<reference evidence="3 4" key="1">
    <citation type="submission" date="2023-02" db="EMBL/GenBank/DDBJ databases">
        <title>LHISI_Scaffold_Assembly.</title>
        <authorList>
            <person name="Stuart O.P."/>
            <person name="Cleave R."/>
            <person name="Magrath M.J.L."/>
            <person name="Mikheyev A.S."/>
        </authorList>
    </citation>
    <scope>NUCLEOTIDE SEQUENCE [LARGE SCALE GENOMIC DNA]</scope>
    <source>
        <strain evidence="3">Daus_M_001</strain>
        <tissue evidence="3">Leg muscle</tissue>
    </source>
</reference>
<sequence>MDLGDTELTLSNEETQTTPSQIMKIEGRRIVDLQYFLNTILSLNHHEHFDCSFKDTELVNERRLGFCIFLSFKYKMCNITMTVRTDPPGQEADSLNVNASAVSGMITTGGGYSQLEEICAAAALAKEVGEVDKEGCPLITLFADGAWAKKSYKTKYDSLSGGGAIIGYKIRKIISLGVQNKYCSFYACYKSTENSDSTPEHKCEKNWTGTSSMEQDIIVDGFVQSMNMHSLKYNKLIGDGESSAHRKLVDAMPYGPDTQVQKIECRNHILKHYMNNVRDICGNTRLGNLQLHATIQTQAQHLRTAFVSAIKYRKDQESFNSNYERTEELRKYVLNSPYHVFGNHDKCSKHGETDLAPQLKAAGIWQELLIPVQRIASHATSFILYVDTNISENFNSVVAKTVGGKRGNFALRNSYQTRCEAAVVSINYKGGLHRVVHKSAVNKSPEFHTKKFVRRATYKRKISQRQRQDRKKIEEITRGQSSSHEWKEQGSKRITASFFGKICKLKPTTSFANTVKQTRYIVFKGKSNTFLGFRKRKSCSSTAIRIKPQCGYRFVDEDFPFLRALPDGLNVKCPASIKLLTPTEAVTSKRIRFMDMKNGNEKLKNYDSYMYPVRGHMYQVQGLLHIWKREYCYFVVWSPMGMLCDVIKKDDEHWSKKFFPKIHKLYFNFLLPGNCPYENQRKRAGPEWHVVAVLAACRCSGLGTNASVQLALRLLPCLVRATIPLRTLGRLTVGDRTHPFHPENTYSVAVQELPRYWGRPLLWDTELWVRLVRLTATILDDVIFCPGLEVHEPAPKHAAGSRRREDAVCCLVIGGERCGLDKGVREIGYYSAQQLKANNSRGLDPPGNESRSPCRDESATVFDEVSYSSFRILKRRGTSDYRLSNLSSDEKLWPETTFISTSAHSGRQC</sequence>
<evidence type="ECO:0000313" key="4">
    <source>
        <dbReference type="Proteomes" id="UP001159363"/>
    </source>
</evidence>